<dbReference type="AlphaFoldDB" id="X1VYZ6"/>
<comment type="caution">
    <text evidence="1">The sequence shown here is derived from an EMBL/GenBank/DDBJ whole genome shotgun (WGS) entry which is preliminary data.</text>
</comment>
<name>X1VYZ6_9ZZZZ</name>
<protein>
    <submittedName>
        <fullName evidence="1">Uncharacterized protein</fullName>
    </submittedName>
</protein>
<gene>
    <name evidence="1" type="ORF">S12H4_56309</name>
</gene>
<accession>X1VYZ6</accession>
<organism evidence="1">
    <name type="scientific">marine sediment metagenome</name>
    <dbReference type="NCBI Taxonomy" id="412755"/>
    <lineage>
        <taxon>unclassified sequences</taxon>
        <taxon>metagenomes</taxon>
        <taxon>ecological metagenomes</taxon>
    </lineage>
</organism>
<proteinExistence type="predicted"/>
<reference evidence="1" key="1">
    <citation type="journal article" date="2014" name="Front. Microbiol.">
        <title>High frequency of phylogenetically diverse reductive dehalogenase-homologous genes in deep subseafloor sedimentary metagenomes.</title>
        <authorList>
            <person name="Kawai M."/>
            <person name="Futagami T."/>
            <person name="Toyoda A."/>
            <person name="Takaki Y."/>
            <person name="Nishi S."/>
            <person name="Hori S."/>
            <person name="Arai W."/>
            <person name="Tsubouchi T."/>
            <person name="Morono Y."/>
            <person name="Uchiyama I."/>
            <person name="Ito T."/>
            <person name="Fujiyama A."/>
            <person name="Inagaki F."/>
            <person name="Takami H."/>
        </authorList>
    </citation>
    <scope>NUCLEOTIDE SEQUENCE</scope>
    <source>
        <strain evidence="1">Expedition CK06-06</strain>
    </source>
</reference>
<feature type="non-terminal residue" evidence="1">
    <location>
        <position position="1"/>
    </location>
</feature>
<evidence type="ECO:0000313" key="1">
    <source>
        <dbReference type="EMBL" id="GAJ24991.1"/>
    </source>
</evidence>
<dbReference type="EMBL" id="BARW01036242">
    <property type="protein sequence ID" value="GAJ24991.1"/>
    <property type="molecule type" value="Genomic_DNA"/>
</dbReference>
<feature type="non-terminal residue" evidence="1">
    <location>
        <position position="215"/>
    </location>
</feature>
<sequence>DLTDQLITVNRRLLEFADIRAIYYRENKDDIWLNTQLDKLGLDETTREDLKKIMPFYPGVGDLVRFAVREVYYPDYVSKYGLEDEYPAEYEEAARKAGLPPEQAKNYWKAHWVLPSILQGYEMLHRGVIGSEELGDLFKAVDIMPYWRERLEKISYRTFTRVDVRRMYRDNILDEAGVLRAYKDLGYDDEKALAMTEFTLAFYTADEKDLTRANI</sequence>